<sequence length="262" mass="30157">MLASSALAGDTFWEDRKRGYFWYDDPIWQAPRDQDPTVTDQPVMIQPEGDASPDNYSYEDLFDLHPDRFEVVIDARLKHAVHRPTEKNVLRFLEATDVAKKKSRMMANVAGYVAMQNPRLTGESRYPYSQPGRSAYLQQRSKDIQASLENFRDRYAIIAFNQAGCGHCEAQDEILAHFEYLNRWAVRRIDIGQNPALAAKFKVEMTPTLLLVSRATQESQIISSGVIALDQLNKRIYQLVRLMEGRADPQQFYHMDFFEAAN</sequence>
<dbReference type="Pfam" id="PF13728">
    <property type="entry name" value="TraF"/>
    <property type="match status" value="1"/>
</dbReference>
<accession>A0A5K7Z9Q1</accession>
<name>A0A5K7Z9Q1_9BACT</name>
<dbReference type="EMBL" id="AP021875">
    <property type="protein sequence ID" value="BBO77500.1"/>
    <property type="molecule type" value="Genomic_DNA"/>
</dbReference>
<organism evidence="1 2">
    <name type="scientific">Desulfosarcina widdelii</name>
    <dbReference type="NCBI Taxonomy" id="947919"/>
    <lineage>
        <taxon>Bacteria</taxon>
        <taxon>Pseudomonadati</taxon>
        <taxon>Thermodesulfobacteriota</taxon>
        <taxon>Desulfobacteria</taxon>
        <taxon>Desulfobacterales</taxon>
        <taxon>Desulfosarcinaceae</taxon>
        <taxon>Desulfosarcina</taxon>
    </lineage>
</organism>
<keyword evidence="2" id="KW-1185">Reference proteome</keyword>
<dbReference type="RefSeq" id="WP_170302440.1">
    <property type="nucleotide sequence ID" value="NZ_AP021875.1"/>
</dbReference>
<dbReference type="SUPFAM" id="SSF52833">
    <property type="entry name" value="Thioredoxin-like"/>
    <property type="match status" value="1"/>
</dbReference>
<proteinExistence type="predicted"/>
<dbReference type="Proteomes" id="UP000427769">
    <property type="component" value="Chromosome"/>
</dbReference>
<dbReference type="KEGG" id="dwd:DSCW_49170"/>
<reference evidence="1 2" key="1">
    <citation type="submission" date="2019-11" db="EMBL/GenBank/DDBJ databases">
        <title>Comparative genomics of hydrocarbon-degrading Desulfosarcina strains.</title>
        <authorList>
            <person name="Watanabe M."/>
            <person name="Kojima H."/>
            <person name="Fukui M."/>
        </authorList>
    </citation>
    <scope>NUCLEOTIDE SEQUENCE [LARGE SCALE GENOMIC DNA]</scope>
    <source>
        <strain evidence="1 2">PP31</strain>
    </source>
</reference>
<evidence type="ECO:0000313" key="1">
    <source>
        <dbReference type="EMBL" id="BBO77500.1"/>
    </source>
</evidence>
<protein>
    <recommendedName>
        <fullName evidence="3">Conjugal transfer protein TraF</fullName>
    </recommendedName>
</protein>
<dbReference type="AlphaFoldDB" id="A0A5K7Z9Q1"/>
<dbReference type="Gene3D" id="3.40.30.10">
    <property type="entry name" value="Glutaredoxin"/>
    <property type="match status" value="1"/>
</dbReference>
<dbReference type="InterPro" id="IPR039555">
    <property type="entry name" value="TraF/TrbB"/>
</dbReference>
<dbReference type="CDD" id="cd02947">
    <property type="entry name" value="TRX_family"/>
    <property type="match status" value="1"/>
</dbReference>
<evidence type="ECO:0000313" key="2">
    <source>
        <dbReference type="Proteomes" id="UP000427769"/>
    </source>
</evidence>
<dbReference type="InterPro" id="IPR036249">
    <property type="entry name" value="Thioredoxin-like_sf"/>
</dbReference>
<evidence type="ECO:0008006" key="3">
    <source>
        <dbReference type="Google" id="ProtNLM"/>
    </source>
</evidence>
<gene>
    <name evidence="1" type="ORF">DSCW_49170</name>
</gene>